<dbReference type="PANTHER" id="PTHR36926">
    <property type="entry name" value="COLICIN V PRODUCTION PROTEIN"/>
    <property type="match status" value="1"/>
</dbReference>
<evidence type="ECO:0000256" key="3">
    <source>
        <dbReference type="ARBA" id="ARBA00022989"/>
    </source>
</evidence>
<keyword evidence="5" id="KW-0175">Coiled coil</keyword>
<organism evidence="7 8">
    <name type="scientific">Aliarcobacter cryaerophilus</name>
    <dbReference type="NCBI Taxonomy" id="28198"/>
    <lineage>
        <taxon>Bacteria</taxon>
        <taxon>Pseudomonadati</taxon>
        <taxon>Campylobacterota</taxon>
        <taxon>Epsilonproteobacteria</taxon>
        <taxon>Campylobacterales</taxon>
        <taxon>Arcobacteraceae</taxon>
        <taxon>Aliarcobacter</taxon>
    </lineage>
</organism>
<name>A0A1V9VCA1_9BACT</name>
<feature type="transmembrane region" description="Helical" evidence="6">
    <location>
        <begin position="105"/>
        <end position="126"/>
    </location>
</feature>
<evidence type="ECO:0000256" key="5">
    <source>
        <dbReference type="SAM" id="Coils"/>
    </source>
</evidence>
<dbReference type="RefSeq" id="WP_081560581.1">
    <property type="nucleotide sequence ID" value="NZ_JAMXDH010000002.1"/>
</dbReference>
<dbReference type="EMBL" id="LNTC01000044">
    <property type="protein sequence ID" value="OQR41574.1"/>
    <property type="molecule type" value="Genomic_DNA"/>
</dbReference>
<dbReference type="AlphaFoldDB" id="A0A1V9VCA1"/>
<comment type="caution">
    <text evidence="7">The sequence shown here is derived from an EMBL/GenBank/DDBJ whole genome shotgun (WGS) entry which is preliminary data.</text>
</comment>
<protein>
    <submittedName>
        <fullName evidence="7">Colicin V synthesis protein</fullName>
    </submittedName>
</protein>
<keyword evidence="3 6" id="KW-1133">Transmembrane helix</keyword>
<keyword evidence="4 6" id="KW-0472">Membrane</keyword>
<dbReference type="GO" id="GO:0016020">
    <property type="term" value="C:membrane"/>
    <property type="evidence" value="ECO:0007669"/>
    <property type="project" value="UniProtKB-SubCell"/>
</dbReference>
<evidence type="ECO:0000256" key="2">
    <source>
        <dbReference type="ARBA" id="ARBA00022692"/>
    </source>
</evidence>
<evidence type="ECO:0000313" key="8">
    <source>
        <dbReference type="Proteomes" id="UP000192599"/>
    </source>
</evidence>
<dbReference type="InterPro" id="IPR003825">
    <property type="entry name" value="Colicin-V_CvpA"/>
</dbReference>
<accession>A0A1V9VCA1</accession>
<dbReference type="GO" id="GO:0009403">
    <property type="term" value="P:toxin biosynthetic process"/>
    <property type="evidence" value="ECO:0007669"/>
    <property type="project" value="InterPro"/>
</dbReference>
<dbReference type="Pfam" id="PF02674">
    <property type="entry name" value="Colicin_V"/>
    <property type="match status" value="1"/>
</dbReference>
<dbReference type="Proteomes" id="UP000192599">
    <property type="component" value="Unassembled WGS sequence"/>
</dbReference>
<evidence type="ECO:0000256" key="4">
    <source>
        <dbReference type="ARBA" id="ARBA00023136"/>
    </source>
</evidence>
<feature type="transmembrane region" description="Helical" evidence="6">
    <location>
        <begin position="31"/>
        <end position="49"/>
    </location>
</feature>
<evidence type="ECO:0000256" key="1">
    <source>
        <dbReference type="ARBA" id="ARBA00004141"/>
    </source>
</evidence>
<sequence length="229" mass="25104">MQDIEVFDLVIILITLLLGLKGLFRGLIKEVFGIVGIVGAIFVASRISTEVGGLLAPILVIENQSTIKLIGFVVSLVAVWLIVYSAGVVVSKIFGAAGLGIVDRIFGLIFGMLKIFLIFSVIAYSLNQVGSFKKVIDEKFSKSFMMPHLLSVGSYIIKFDTTAVVNSIDKTIQNATDSSISIQNSIEETKQSVEPALNDIKENVEQLDNLKEDFDSTKEKLQDIRNKDE</sequence>
<evidence type="ECO:0000313" key="7">
    <source>
        <dbReference type="EMBL" id="OQR41574.1"/>
    </source>
</evidence>
<feature type="coiled-coil region" evidence="5">
    <location>
        <begin position="197"/>
        <end position="227"/>
    </location>
</feature>
<reference evidence="7 8" key="1">
    <citation type="submission" date="2017-04" db="EMBL/GenBank/DDBJ databases">
        <title>Accumulation and expression of multiple antibiotic resistance genes in Arcobacter cryaerophilus that thrives in sewage.</title>
        <authorList>
            <person name="Millar J.A."/>
            <person name="Raghavan R."/>
        </authorList>
    </citation>
    <scope>NUCLEOTIDE SEQUENCE [LARGE SCALE GENOMIC DNA]</scope>
    <source>
        <strain evidence="7 8">AZT-1</strain>
    </source>
</reference>
<proteinExistence type="predicted"/>
<dbReference type="PANTHER" id="PTHR36926:SF1">
    <property type="entry name" value="COLICIN V PRODUCTION PROTEIN"/>
    <property type="match status" value="1"/>
</dbReference>
<comment type="subcellular location">
    <subcellularLocation>
        <location evidence="1">Membrane</location>
        <topology evidence="1">Multi-pass membrane protein</topology>
    </subcellularLocation>
</comment>
<keyword evidence="2 6" id="KW-0812">Transmembrane</keyword>
<evidence type="ECO:0000256" key="6">
    <source>
        <dbReference type="SAM" id="Phobius"/>
    </source>
</evidence>
<feature type="transmembrane region" description="Helical" evidence="6">
    <location>
        <begin position="6"/>
        <end position="24"/>
    </location>
</feature>
<gene>
    <name evidence="7" type="ORF">AS859_04870</name>
</gene>
<feature type="transmembrane region" description="Helical" evidence="6">
    <location>
        <begin position="69"/>
        <end position="93"/>
    </location>
</feature>
<dbReference type="InterPro" id="IPR052719">
    <property type="entry name" value="CvpA-like"/>
</dbReference>